<evidence type="ECO:0000259" key="11">
    <source>
        <dbReference type="PROSITE" id="PS51194"/>
    </source>
</evidence>
<evidence type="ECO:0000256" key="6">
    <source>
        <dbReference type="ARBA" id="ARBA00022884"/>
    </source>
</evidence>
<dbReference type="OrthoDB" id="360161at2759"/>
<proteinExistence type="inferred from homology"/>
<dbReference type="PANTHER" id="PTHR47959">
    <property type="entry name" value="ATP-DEPENDENT RNA HELICASE RHLE-RELATED"/>
    <property type="match status" value="1"/>
</dbReference>
<dbReference type="AlphaFoldDB" id="A0A5J5B4Z6"/>
<dbReference type="InterPro" id="IPR050079">
    <property type="entry name" value="DEAD_box_RNA_helicase"/>
</dbReference>
<gene>
    <name evidence="13" type="ORF">F0562_027212</name>
</gene>
<dbReference type="SMART" id="SM00487">
    <property type="entry name" value="DEXDc"/>
    <property type="match status" value="1"/>
</dbReference>
<dbReference type="InterPro" id="IPR001650">
    <property type="entry name" value="Helicase_C-like"/>
</dbReference>
<evidence type="ECO:0000313" key="13">
    <source>
        <dbReference type="EMBL" id="KAA8537604.1"/>
    </source>
</evidence>
<evidence type="ECO:0000256" key="3">
    <source>
        <dbReference type="ARBA" id="ARBA00022801"/>
    </source>
</evidence>
<dbReference type="Gene3D" id="3.40.50.300">
    <property type="entry name" value="P-loop containing nucleotide triphosphate hydrolases"/>
    <property type="match status" value="2"/>
</dbReference>
<dbReference type="CDD" id="cd17957">
    <property type="entry name" value="DEADc_DDX52"/>
    <property type="match status" value="1"/>
</dbReference>
<dbReference type="GO" id="GO:0005829">
    <property type="term" value="C:cytosol"/>
    <property type="evidence" value="ECO:0007669"/>
    <property type="project" value="TreeGrafter"/>
</dbReference>
<evidence type="ECO:0000256" key="4">
    <source>
        <dbReference type="ARBA" id="ARBA00022806"/>
    </source>
</evidence>
<dbReference type="PROSITE" id="PS51194">
    <property type="entry name" value="HELICASE_CTER"/>
    <property type="match status" value="1"/>
</dbReference>
<dbReference type="GO" id="GO:0005524">
    <property type="term" value="F:ATP binding"/>
    <property type="evidence" value="ECO:0007669"/>
    <property type="project" value="UniProtKB-KW"/>
</dbReference>
<organism evidence="13 14">
    <name type="scientific">Nyssa sinensis</name>
    <dbReference type="NCBI Taxonomy" id="561372"/>
    <lineage>
        <taxon>Eukaryota</taxon>
        <taxon>Viridiplantae</taxon>
        <taxon>Streptophyta</taxon>
        <taxon>Embryophyta</taxon>
        <taxon>Tracheophyta</taxon>
        <taxon>Spermatophyta</taxon>
        <taxon>Magnoliopsida</taxon>
        <taxon>eudicotyledons</taxon>
        <taxon>Gunneridae</taxon>
        <taxon>Pentapetalae</taxon>
        <taxon>asterids</taxon>
        <taxon>Cornales</taxon>
        <taxon>Nyssaceae</taxon>
        <taxon>Nyssa</taxon>
    </lineage>
</organism>
<dbReference type="Pfam" id="PF00271">
    <property type="entry name" value="Helicase_C"/>
    <property type="match status" value="1"/>
</dbReference>
<comment type="catalytic activity">
    <reaction evidence="8">
        <text>ATP + H2O = ADP + phosphate + H(+)</text>
        <dbReference type="Rhea" id="RHEA:13065"/>
        <dbReference type="ChEBI" id="CHEBI:15377"/>
        <dbReference type="ChEBI" id="CHEBI:15378"/>
        <dbReference type="ChEBI" id="CHEBI:30616"/>
        <dbReference type="ChEBI" id="CHEBI:43474"/>
        <dbReference type="ChEBI" id="CHEBI:456216"/>
        <dbReference type="EC" id="3.6.4.13"/>
    </reaction>
</comment>
<reference evidence="13 14" key="1">
    <citation type="submission" date="2019-09" db="EMBL/GenBank/DDBJ databases">
        <title>A chromosome-level genome assembly of the Chinese tupelo Nyssa sinensis.</title>
        <authorList>
            <person name="Yang X."/>
            <person name="Kang M."/>
            <person name="Yang Y."/>
            <person name="Xiong H."/>
            <person name="Wang M."/>
            <person name="Zhang Z."/>
            <person name="Wang Z."/>
            <person name="Wu H."/>
            <person name="Ma T."/>
            <person name="Liu J."/>
            <person name="Xi Z."/>
        </authorList>
    </citation>
    <scope>NUCLEOTIDE SEQUENCE [LARGE SCALE GENOMIC DNA]</scope>
    <source>
        <strain evidence="13">J267</strain>
        <tissue evidence="13">Leaf</tissue>
    </source>
</reference>
<dbReference type="PANTHER" id="PTHR47959:SF15">
    <property type="entry name" value="RNA HELICASE"/>
    <property type="match status" value="1"/>
</dbReference>
<dbReference type="EC" id="3.6.4.13" evidence="1"/>
<dbReference type="CDD" id="cd18787">
    <property type="entry name" value="SF2_C_DEAD"/>
    <property type="match status" value="1"/>
</dbReference>
<dbReference type="InterPro" id="IPR014001">
    <property type="entry name" value="Helicase_ATP-bd"/>
</dbReference>
<keyword evidence="3" id="KW-0378">Hydrolase</keyword>
<name>A0A5J5B4Z6_9ASTE</name>
<dbReference type="InterPro" id="IPR014014">
    <property type="entry name" value="RNA_helicase_DEAD_Q_motif"/>
</dbReference>
<dbReference type="EMBL" id="CM018038">
    <property type="protein sequence ID" value="KAA8537604.1"/>
    <property type="molecule type" value="Genomic_DNA"/>
</dbReference>
<dbReference type="Pfam" id="PF00270">
    <property type="entry name" value="DEAD"/>
    <property type="match status" value="1"/>
</dbReference>
<keyword evidence="2" id="KW-0547">Nucleotide-binding</keyword>
<keyword evidence="6" id="KW-0694">RNA-binding</keyword>
<evidence type="ECO:0000256" key="8">
    <source>
        <dbReference type="ARBA" id="ARBA00047984"/>
    </source>
</evidence>
<dbReference type="InterPro" id="IPR011545">
    <property type="entry name" value="DEAD/DEAH_box_helicase_dom"/>
</dbReference>
<dbReference type="InterPro" id="IPR044764">
    <property type="entry name" value="DDX52/Rok1_DEADc"/>
</dbReference>
<evidence type="ECO:0000256" key="2">
    <source>
        <dbReference type="ARBA" id="ARBA00022741"/>
    </source>
</evidence>
<dbReference type="PROSITE" id="PS51192">
    <property type="entry name" value="HELICASE_ATP_BIND_1"/>
    <property type="match status" value="1"/>
</dbReference>
<evidence type="ECO:0000256" key="9">
    <source>
        <dbReference type="PROSITE-ProRule" id="PRU00552"/>
    </source>
</evidence>
<evidence type="ECO:0000259" key="10">
    <source>
        <dbReference type="PROSITE" id="PS51192"/>
    </source>
</evidence>
<comment type="similarity">
    <text evidence="7">Belongs to the DEAD box helicase family. DDX52/ROK1 subfamily.</text>
</comment>
<evidence type="ECO:0000313" key="14">
    <source>
        <dbReference type="Proteomes" id="UP000325577"/>
    </source>
</evidence>
<feature type="short sequence motif" description="Q motif" evidence="9">
    <location>
        <begin position="131"/>
        <end position="159"/>
    </location>
</feature>
<dbReference type="SUPFAM" id="SSF52540">
    <property type="entry name" value="P-loop containing nucleoside triphosphate hydrolases"/>
    <property type="match status" value="1"/>
</dbReference>
<dbReference type="Proteomes" id="UP000325577">
    <property type="component" value="Linkage Group LG15"/>
</dbReference>
<dbReference type="SMART" id="SM00490">
    <property type="entry name" value="HELICc"/>
    <property type="match status" value="1"/>
</dbReference>
<dbReference type="InterPro" id="IPR027417">
    <property type="entry name" value="P-loop_NTPase"/>
</dbReference>
<sequence>MDNGPSSFLFSGISFNRKRFASDFSRFKVKKESNDSIDKANLVESKILEPEGETVPAKKRKRKAAVAESVEGFNVFKNSNSEAVTDLTENETFQGKKEVYRQMEWDALLRKKHSIHISGSNVPSPLQNFAELGLRYGCKPYLLRNLAELGFKEPTPIQRQAIPVLLSGRECFACAPTGSGKTLAFVCPMLMKLKHASKDGVRAVIICPTRELAAQTTRECKKLAKGKKFYIKLMTKQLLQSADFSKLPCDVLVSTPLRLKFAISKRKLDLSRVEYLVLDESDKLFELGLVEQVDSVVKACSNPSIIRSLFSATLPDSVEELARTIMHDAVRVIIGRKNSASELVKQKLVFTGSEEGKLLALRQSFAESLNPPVLVFVQSKERAKELYRELAFGDMRVGVIHSDMSQTQRENAVDDFRAGKTWVLIATDVIARGMDFKGVSCVINYDFPDSAAAYIHRIGRSGRAGRSGEAITLYTESDIPFLRNIANVMSASGCEVPSWILSLPKLKRKKHRPLRDSISTIPEDQEE</sequence>
<evidence type="ECO:0000256" key="5">
    <source>
        <dbReference type="ARBA" id="ARBA00022840"/>
    </source>
</evidence>
<protein>
    <recommendedName>
        <fullName evidence="1">RNA helicase</fullName>
        <ecNumber evidence="1">3.6.4.13</ecNumber>
    </recommendedName>
</protein>
<feature type="domain" description="Helicase C-terminal" evidence="11">
    <location>
        <begin position="360"/>
        <end position="504"/>
    </location>
</feature>
<dbReference type="GO" id="GO:0030490">
    <property type="term" value="P:maturation of SSU-rRNA"/>
    <property type="evidence" value="ECO:0007669"/>
    <property type="project" value="InterPro"/>
</dbReference>
<dbReference type="PROSITE" id="PS51195">
    <property type="entry name" value="Q_MOTIF"/>
    <property type="match status" value="1"/>
</dbReference>
<dbReference type="GO" id="GO:0003724">
    <property type="term" value="F:RNA helicase activity"/>
    <property type="evidence" value="ECO:0007669"/>
    <property type="project" value="UniProtKB-EC"/>
</dbReference>
<feature type="domain" description="DEAD-box RNA helicase Q" evidence="12">
    <location>
        <begin position="131"/>
        <end position="159"/>
    </location>
</feature>
<keyword evidence="4" id="KW-0347">Helicase</keyword>
<keyword evidence="14" id="KW-1185">Reference proteome</keyword>
<feature type="domain" description="Helicase ATP-binding" evidence="10">
    <location>
        <begin position="162"/>
        <end position="332"/>
    </location>
</feature>
<evidence type="ECO:0000256" key="7">
    <source>
        <dbReference type="ARBA" id="ARBA00024355"/>
    </source>
</evidence>
<dbReference type="GO" id="GO:0003723">
    <property type="term" value="F:RNA binding"/>
    <property type="evidence" value="ECO:0007669"/>
    <property type="project" value="UniProtKB-KW"/>
</dbReference>
<dbReference type="GO" id="GO:0016787">
    <property type="term" value="F:hydrolase activity"/>
    <property type="evidence" value="ECO:0007669"/>
    <property type="project" value="UniProtKB-KW"/>
</dbReference>
<evidence type="ECO:0000256" key="1">
    <source>
        <dbReference type="ARBA" id="ARBA00012552"/>
    </source>
</evidence>
<keyword evidence="5" id="KW-0067">ATP-binding</keyword>
<evidence type="ECO:0000259" key="12">
    <source>
        <dbReference type="PROSITE" id="PS51195"/>
    </source>
</evidence>
<accession>A0A5J5B4Z6</accession>